<comment type="caution">
    <text evidence="1">The sequence shown here is derived from an EMBL/GenBank/DDBJ whole genome shotgun (WGS) entry which is preliminary data.</text>
</comment>
<evidence type="ECO:0000313" key="1">
    <source>
        <dbReference type="EMBL" id="KAK4036033.1"/>
    </source>
</evidence>
<gene>
    <name evidence="1" type="ORF">OUZ56_028106</name>
</gene>
<dbReference type="EMBL" id="JAOYFB010000040">
    <property type="protein sequence ID" value="KAK4036033.1"/>
    <property type="molecule type" value="Genomic_DNA"/>
</dbReference>
<keyword evidence="2" id="KW-1185">Reference proteome</keyword>
<evidence type="ECO:0000313" key="2">
    <source>
        <dbReference type="Proteomes" id="UP001234178"/>
    </source>
</evidence>
<proteinExistence type="predicted"/>
<name>A0ABR0B2V4_9CRUS</name>
<sequence>MAIEISHAFLCVKRDQPDCILTAQCPPDGYRKSHDLLNGHESVLMPSMTVEKVHIPRMKTEPVL</sequence>
<accession>A0ABR0B2V4</accession>
<reference evidence="1 2" key="1">
    <citation type="journal article" date="2023" name="Nucleic Acids Res.">
        <title>The hologenome of Daphnia magna reveals possible DNA methylation and microbiome-mediated evolution of the host genome.</title>
        <authorList>
            <person name="Chaturvedi A."/>
            <person name="Li X."/>
            <person name="Dhandapani V."/>
            <person name="Marshall H."/>
            <person name="Kissane S."/>
            <person name="Cuenca-Cambronero M."/>
            <person name="Asole G."/>
            <person name="Calvet F."/>
            <person name="Ruiz-Romero M."/>
            <person name="Marangio P."/>
            <person name="Guigo R."/>
            <person name="Rago D."/>
            <person name="Mirbahai L."/>
            <person name="Eastwood N."/>
            <person name="Colbourne J.K."/>
            <person name="Zhou J."/>
            <person name="Mallon E."/>
            <person name="Orsini L."/>
        </authorList>
    </citation>
    <scope>NUCLEOTIDE SEQUENCE [LARGE SCALE GENOMIC DNA]</scope>
    <source>
        <strain evidence="1">LRV0_1</strain>
    </source>
</reference>
<protein>
    <submittedName>
        <fullName evidence="1">Uncharacterized protein</fullName>
    </submittedName>
</protein>
<dbReference type="Proteomes" id="UP001234178">
    <property type="component" value="Unassembled WGS sequence"/>
</dbReference>
<organism evidence="1 2">
    <name type="scientific">Daphnia magna</name>
    <dbReference type="NCBI Taxonomy" id="35525"/>
    <lineage>
        <taxon>Eukaryota</taxon>
        <taxon>Metazoa</taxon>
        <taxon>Ecdysozoa</taxon>
        <taxon>Arthropoda</taxon>
        <taxon>Crustacea</taxon>
        <taxon>Branchiopoda</taxon>
        <taxon>Diplostraca</taxon>
        <taxon>Cladocera</taxon>
        <taxon>Anomopoda</taxon>
        <taxon>Daphniidae</taxon>
        <taxon>Daphnia</taxon>
    </lineage>
</organism>